<evidence type="ECO:0000313" key="3">
    <source>
        <dbReference type="Proteomes" id="UP001374893"/>
    </source>
</evidence>
<sequence>MLARGGASKSLATKVMGQQHRKVIKRRRRKEYLKRKEANAKLGGLAKKSVAKKEAAPAKKAAKKTAKKAAKKTAKKAAKKAPAKKAPAKEAPEAAEEDKGATSEEE</sequence>
<accession>A0ABM7RIA4</accession>
<evidence type="ECO:0000256" key="1">
    <source>
        <dbReference type="SAM" id="MobiDB-lite"/>
    </source>
</evidence>
<dbReference type="Proteomes" id="UP001374893">
    <property type="component" value="Chromosome"/>
</dbReference>
<feature type="region of interest" description="Disordered" evidence="1">
    <location>
        <begin position="1"/>
        <end position="106"/>
    </location>
</feature>
<feature type="compositionally biased region" description="Basic residues" evidence="1">
    <location>
        <begin position="19"/>
        <end position="33"/>
    </location>
</feature>
<proteinExistence type="predicted"/>
<organism evidence="2 3">
    <name type="scientific">Haloferula helveola</name>
    <dbReference type="NCBI Taxonomy" id="490095"/>
    <lineage>
        <taxon>Bacteria</taxon>
        <taxon>Pseudomonadati</taxon>
        <taxon>Verrucomicrobiota</taxon>
        <taxon>Verrucomicrobiia</taxon>
        <taxon>Verrucomicrobiales</taxon>
        <taxon>Verrucomicrobiaceae</taxon>
        <taxon>Haloferula</taxon>
    </lineage>
</organism>
<name>A0ABM7RIA4_9BACT</name>
<protein>
    <submittedName>
        <fullName evidence="2">Uncharacterized protein</fullName>
    </submittedName>
</protein>
<evidence type="ECO:0000313" key="2">
    <source>
        <dbReference type="EMBL" id="BCX50249.1"/>
    </source>
</evidence>
<feature type="compositionally biased region" description="Basic and acidic residues" evidence="1">
    <location>
        <begin position="87"/>
        <end position="106"/>
    </location>
</feature>
<dbReference type="EMBL" id="AP024702">
    <property type="protein sequence ID" value="BCX50249.1"/>
    <property type="molecule type" value="Genomic_DNA"/>
</dbReference>
<reference evidence="2 3" key="1">
    <citation type="submission" date="2021-06" db="EMBL/GenBank/DDBJ databases">
        <title>Complete genome of Haloferula helveola possessing various polysaccharide degrading enzymes.</title>
        <authorList>
            <person name="Takami H."/>
            <person name="Huang C."/>
            <person name="Hamasaki K."/>
        </authorList>
    </citation>
    <scope>NUCLEOTIDE SEQUENCE [LARGE SCALE GENOMIC DNA]</scope>
    <source>
        <strain evidence="2 3">CN-1</strain>
    </source>
</reference>
<feature type="compositionally biased region" description="Basic residues" evidence="1">
    <location>
        <begin position="60"/>
        <end position="83"/>
    </location>
</feature>
<keyword evidence="3" id="KW-1185">Reference proteome</keyword>
<gene>
    <name evidence="2" type="ORF">HAHE_41570</name>
</gene>